<name>A0A4S4EY42_CAMSN</name>
<dbReference type="Pfam" id="PF05553">
    <property type="entry name" value="DUF761"/>
    <property type="match status" value="1"/>
</dbReference>
<evidence type="ECO:0000313" key="3">
    <source>
        <dbReference type="Proteomes" id="UP000306102"/>
    </source>
</evidence>
<protein>
    <submittedName>
        <fullName evidence="2">Uncharacterized protein</fullName>
    </submittedName>
</protein>
<dbReference type="InterPro" id="IPR008480">
    <property type="entry name" value="DUF761_pln"/>
</dbReference>
<comment type="caution">
    <text evidence="2">The sequence shown here is derived from an EMBL/GenBank/DDBJ whole genome shotgun (WGS) entry which is preliminary data.</text>
</comment>
<evidence type="ECO:0000313" key="2">
    <source>
        <dbReference type="EMBL" id="THG21515.1"/>
    </source>
</evidence>
<feature type="region of interest" description="Disordered" evidence="1">
    <location>
        <begin position="158"/>
        <end position="196"/>
    </location>
</feature>
<sequence>MDIDEIVESSSNFPYKVVDRCVVGVDLEEGNKDMVLCFAQLFLRVLCFIFSRTRLYRTILLMYRIQADTYCELAATDAKFILTGIPEVLCSIFSRTGDRIRVSELYRSRIEFRLIRIGNQPLRMQISFSPVYRPISDSAHQFFGMNRLTDHADLHPHEEAHDHDQHLKRSMSDKTVEASPANMKKSASEKLRVGEDEEGVDAKADDFINRFKQQLKLQRLDSILRRVVATKEKDVAGRQRWGSGEGGHGGRKERGRGGEENRKRWDGLGWTGMGLSEVGNGREEVAGDGGGCRRKKRTEMIARDKGGGYRRRDLQGWASKIKKGSVENMVGAQRRKRRETFLVWGVKVIGGPKEFLRVLFVALLLTHHHISHDPNTYNKKVS</sequence>
<feature type="compositionally biased region" description="Basic and acidic residues" evidence="1">
    <location>
        <begin position="248"/>
        <end position="266"/>
    </location>
</feature>
<gene>
    <name evidence="2" type="ORF">TEA_024960</name>
</gene>
<dbReference type="PANTHER" id="PTHR33098:SF57">
    <property type="entry name" value="DUF4408 DOMAIN PROTEIN"/>
    <property type="match status" value="1"/>
</dbReference>
<organism evidence="2 3">
    <name type="scientific">Camellia sinensis var. sinensis</name>
    <name type="common">China tea</name>
    <dbReference type="NCBI Taxonomy" id="542762"/>
    <lineage>
        <taxon>Eukaryota</taxon>
        <taxon>Viridiplantae</taxon>
        <taxon>Streptophyta</taxon>
        <taxon>Embryophyta</taxon>
        <taxon>Tracheophyta</taxon>
        <taxon>Spermatophyta</taxon>
        <taxon>Magnoliopsida</taxon>
        <taxon>eudicotyledons</taxon>
        <taxon>Gunneridae</taxon>
        <taxon>Pentapetalae</taxon>
        <taxon>asterids</taxon>
        <taxon>Ericales</taxon>
        <taxon>Theaceae</taxon>
        <taxon>Camellia</taxon>
    </lineage>
</organism>
<dbReference type="AlphaFoldDB" id="A0A4S4EY42"/>
<feature type="region of interest" description="Disordered" evidence="1">
    <location>
        <begin position="238"/>
        <end position="266"/>
    </location>
</feature>
<evidence type="ECO:0000256" key="1">
    <source>
        <dbReference type="SAM" id="MobiDB-lite"/>
    </source>
</evidence>
<reference evidence="2 3" key="1">
    <citation type="journal article" date="2018" name="Proc. Natl. Acad. Sci. U.S.A.">
        <title>Draft genome sequence of Camellia sinensis var. sinensis provides insights into the evolution of the tea genome and tea quality.</title>
        <authorList>
            <person name="Wei C."/>
            <person name="Yang H."/>
            <person name="Wang S."/>
            <person name="Zhao J."/>
            <person name="Liu C."/>
            <person name="Gao L."/>
            <person name="Xia E."/>
            <person name="Lu Y."/>
            <person name="Tai Y."/>
            <person name="She G."/>
            <person name="Sun J."/>
            <person name="Cao H."/>
            <person name="Tong W."/>
            <person name="Gao Q."/>
            <person name="Li Y."/>
            <person name="Deng W."/>
            <person name="Jiang X."/>
            <person name="Wang W."/>
            <person name="Chen Q."/>
            <person name="Zhang S."/>
            <person name="Li H."/>
            <person name="Wu J."/>
            <person name="Wang P."/>
            <person name="Li P."/>
            <person name="Shi C."/>
            <person name="Zheng F."/>
            <person name="Jian J."/>
            <person name="Huang B."/>
            <person name="Shan D."/>
            <person name="Shi M."/>
            <person name="Fang C."/>
            <person name="Yue Y."/>
            <person name="Li F."/>
            <person name="Li D."/>
            <person name="Wei S."/>
            <person name="Han B."/>
            <person name="Jiang C."/>
            <person name="Yin Y."/>
            <person name="Xia T."/>
            <person name="Zhang Z."/>
            <person name="Bennetzen J.L."/>
            <person name="Zhao S."/>
            <person name="Wan X."/>
        </authorList>
    </citation>
    <scope>NUCLEOTIDE SEQUENCE [LARGE SCALE GENOMIC DNA]</scope>
    <source>
        <strain evidence="3">cv. Shuchazao</strain>
        <tissue evidence="2">Leaf</tissue>
    </source>
</reference>
<proteinExistence type="predicted"/>
<accession>A0A4S4EY42</accession>
<feature type="compositionally biased region" description="Basic and acidic residues" evidence="1">
    <location>
        <begin position="186"/>
        <end position="196"/>
    </location>
</feature>
<keyword evidence="3" id="KW-1185">Reference proteome</keyword>
<feature type="compositionally biased region" description="Basic and acidic residues" evidence="1">
    <location>
        <begin position="158"/>
        <end position="176"/>
    </location>
</feature>
<dbReference type="Proteomes" id="UP000306102">
    <property type="component" value="Unassembled WGS sequence"/>
</dbReference>
<dbReference type="EMBL" id="SDRB02001366">
    <property type="protein sequence ID" value="THG21515.1"/>
    <property type="molecule type" value="Genomic_DNA"/>
</dbReference>
<dbReference type="PANTHER" id="PTHR33098">
    <property type="entry name" value="COTTON FIBER (DUF761)"/>
    <property type="match status" value="1"/>
</dbReference>